<dbReference type="AlphaFoldDB" id="A0A147I0N5"/>
<keyword evidence="1" id="KW-0472">Membrane</keyword>
<proteinExistence type="predicted"/>
<dbReference type="RefSeq" id="WP_058732979.1">
    <property type="nucleotide sequence ID" value="NZ_LDTD01000044.1"/>
</dbReference>
<evidence type="ECO:0000313" key="2">
    <source>
        <dbReference type="EMBL" id="KTT71008.1"/>
    </source>
</evidence>
<name>A0A147I0N5_9SPHN</name>
<dbReference type="PATRIC" id="fig|33051.3.peg.2373"/>
<evidence type="ECO:0000313" key="3">
    <source>
        <dbReference type="Proteomes" id="UP000072867"/>
    </source>
</evidence>
<keyword evidence="1" id="KW-0812">Transmembrane</keyword>
<keyword evidence="1" id="KW-1133">Transmembrane helix</keyword>
<organism evidence="2 3">
    <name type="scientific">Sphingomonas sanguinis</name>
    <dbReference type="NCBI Taxonomy" id="33051"/>
    <lineage>
        <taxon>Bacteria</taxon>
        <taxon>Pseudomonadati</taxon>
        <taxon>Pseudomonadota</taxon>
        <taxon>Alphaproteobacteria</taxon>
        <taxon>Sphingomonadales</taxon>
        <taxon>Sphingomonadaceae</taxon>
        <taxon>Sphingomonas</taxon>
    </lineage>
</organism>
<gene>
    <name evidence="2" type="ORF">NS319_06815</name>
</gene>
<protein>
    <submittedName>
        <fullName evidence="2">Uncharacterized protein</fullName>
    </submittedName>
</protein>
<evidence type="ECO:0000256" key="1">
    <source>
        <dbReference type="SAM" id="Phobius"/>
    </source>
</evidence>
<dbReference type="STRING" id="33051.SB4_08025"/>
<dbReference type="Proteomes" id="UP000072867">
    <property type="component" value="Unassembled WGS sequence"/>
</dbReference>
<dbReference type="EMBL" id="LDTD01000044">
    <property type="protein sequence ID" value="KTT71008.1"/>
    <property type="molecule type" value="Genomic_DNA"/>
</dbReference>
<sequence length="115" mass="13729">MSFFGRFSPVRAYRDLRFFLSQRQPYELVFLIIAMGITGFFIYAFARDDYVRPPYQPNIIYVEQWPANRTDAEIRAQQKIDYVKKKQELAEEQAAKDQRKAEFKKVDDALSKWGF</sequence>
<accession>A0A147I0N5</accession>
<feature type="transmembrane region" description="Helical" evidence="1">
    <location>
        <begin position="28"/>
        <end position="46"/>
    </location>
</feature>
<reference evidence="2 3" key="1">
    <citation type="journal article" date="2016" name="Front. Microbiol.">
        <title>Genomic Resource of Rice Seed Associated Bacteria.</title>
        <authorList>
            <person name="Midha S."/>
            <person name="Bansal K."/>
            <person name="Sharma S."/>
            <person name="Kumar N."/>
            <person name="Patil P.P."/>
            <person name="Chaudhry V."/>
            <person name="Patil P.B."/>
        </authorList>
    </citation>
    <scope>NUCLEOTIDE SEQUENCE [LARGE SCALE GENOMIC DNA]</scope>
    <source>
        <strain evidence="2 3">NS319</strain>
    </source>
</reference>
<comment type="caution">
    <text evidence="2">The sequence shown here is derived from an EMBL/GenBank/DDBJ whole genome shotgun (WGS) entry which is preliminary data.</text>
</comment>